<keyword evidence="1" id="KW-0732">Signal</keyword>
<feature type="chain" id="PRO_5020906136" description="Lipoprotein" evidence="1">
    <location>
        <begin position="22"/>
        <end position="57"/>
    </location>
</feature>
<evidence type="ECO:0008006" key="4">
    <source>
        <dbReference type="Google" id="ProtNLM"/>
    </source>
</evidence>
<name>A0A4R2EVA6_9BACT</name>
<organism evidence="2 3">
    <name type="scientific">Acetobacteroides hydrogenigenes</name>
    <dbReference type="NCBI Taxonomy" id="979970"/>
    <lineage>
        <taxon>Bacteria</taxon>
        <taxon>Pseudomonadati</taxon>
        <taxon>Bacteroidota</taxon>
        <taxon>Bacteroidia</taxon>
        <taxon>Bacteroidales</taxon>
        <taxon>Rikenellaceae</taxon>
        <taxon>Acetobacteroides</taxon>
    </lineage>
</organism>
<sequence>MKKLLVIVAVAAMFAACGGNKAEQADTTAVDTTAAVVADTTAAVDTAAVDTAAPAVK</sequence>
<comment type="caution">
    <text evidence="2">The sequence shown here is derived from an EMBL/GenBank/DDBJ whole genome shotgun (WGS) entry which is preliminary data.</text>
</comment>
<protein>
    <recommendedName>
        <fullName evidence="4">Lipoprotein</fullName>
    </recommendedName>
</protein>
<accession>A0A4R2EVA6</accession>
<proteinExistence type="predicted"/>
<dbReference type="Proteomes" id="UP000294830">
    <property type="component" value="Unassembled WGS sequence"/>
</dbReference>
<keyword evidence="3" id="KW-1185">Reference proteome</keyword>
<evidence type="ECO:0000313" key="2">
    <source>
        <dbReference type="EMBL" id="TCN68569.1"/>
    </source>
</evidence>
<dbReference type="EMBL" id="SLWB01000006">
    <property type="protein sequence ID" value="TCN68569.1"/>
    <property type="molecule type" value="Genomic_DNA"/>
</dbReference>
<dbReference type="RefSeq" id="WP_165877034.1">
    <property type="nucleotide sequence ID" value="NZ_SLWB01000006.1"/>
</dbReference>
<feature type="signal peptide" evidence="1">
    <location>
        <begin position="1"/>
        <end position="21"/>
    </location>
</feature>
<dbReference type="PROSITE" id="PS51257">
    <property type="entry name" value="PROKAR_LIPOPROTEIN"/>
    <property type="match status" value="1"/>
</dbReference>
<evidence type="ECO:0000313" key="3">
    <source>
        <dbReference type="Proteomes" id="UP000294830"/>
    </source>
</evidence>
<evidence type="ECO:0000256" key="1">
    <source>
        <dbReference type="SAM" id="SignalP"/>
    </source>
</evidence>
<dbReference type="AlphaFoldDB" id="A0A4R2EVA6"/>
<gene>
    <name evidence="2" type="ORF">CLV25_106151</name>
</gene>
<reference evidence="2 3" key="1">
    <citation type="submission" date="2019-03" db="EMBL/GenBank/DDBJ databases">
        <title>Genomic Encyclopedia of Archaeal and Bacterial Type Strains, Phase II (KMG-II): from individual species to whole genera.</title>
        <authorList>
            <person name="Goeker M."/>
        </authorList>
    </citation>
    <scope>NUCLEOTIDE SEQUENCE [LARGE SCALE GENOMIC DNA]</scope>
    <source>
        <strain evidence="2 3">RL-C</strain>
    </source>
</reference>